<dbReference type="AlphaFoldDB" id="A0A8A3P9K1"/>
<gene>
    <name evidence="1" type="ORF">DSL72_004041</name>
</gene>
<name>A0A8A3P9K1_9HELO</name>
<accession>A0A8A3P9K1</accession>
<keyword evidence="2" id="KW-1185">Reference proteome</keyword>
<protein>
    <submittedName>
        <fullName evidence="1">Uncharacterized protein</fullName>
    </submittedName>
</protein>
<dbReference type="EMBL" id="CP063405">
    <property type="protein sequence ID" value="QSZ29527.1"/>
    <property type="molecule type" value="Genomic_DNA"/>
</dbReference>
<proteinExistence type="predicted"/>
<organism evidence="1 2">
    <name type="scientific">Monilinia vaccinii-corymbosi</name>
    <dbReference type="NCBI Taxonomy" id="61207"/>
    <lineage>
        <taxon>Eukaryota</taxon>
        <taxon>Fungi</taxon>
        <taxon>Dikarya</taxon>
        <taxon>Ascomycota</taxon>
        <taxon>Pezizomycotina</taxon>
        <taxon>Leotiomycetes</taxon>
        <taxon>Helotiales</taxon>
        <taxon>Sclerotiniaceae</taxon>
        <taxon>Monilinia</taxon>
    </lineage>
</organism>
<sequence>MPGKNSYDILGLYLLAITEGRPFKNESPVESLSSGSAAQLSRNQVFISLSITKRLHESVEMHALKLIITSERIFLDHLFEDR</sequence>
<reference evidence="1" key="1">
    <citation type="submission" date="2020-10" db="EMBL/GenBank/DDBJ databases">
        <title>Genome Sequence of Monilinia vaccinii-corymbosi Sheds Light on Mummy Berry Disease Infection of Blueberry and Mating Type.</title>
        <authorList>
            <person name="Yow A.G."/>
            <person name="Zhang Y."/>
            <person name="Bansal K."/>
            <person name="Eacker S.M."/>
            <person name="Sullivan S."/>
            <person name="Liachko I."/>
            <person name="Cubeta M.A."/>
            <person name="Rollins J.A."/>
            <person name="Ashrafi H."/>
        </authorList>
    </citation>
    <scope>NUCLEOTIDE SEQUENCE</scope>
    <source>
        <strain evidence="1">RL-1</strain>
    </source>
</reference>
<evidence type="ECO:0000313" key="1">
    <source>
        <dbReference type="EMBL" id="QSZ29527.1"/>
    </source>
</evidence>
<dbReference type="Proteomes" id="UP000672032">
    <property type="component" value="Chromosome 1"/>
</dbReference>
<evidence type="ECO:0000313" key="2">
    <source>
        <dbReference type="Proteomes" id="UP000672032"/>
    </source>
</evidence>